<feature type="compositionally biased region" description="Basic and acidic residues" evidence="1">
    <location>
        <begin position="55"/>
        <end position="64"/>
    </location>
</feature>
<evidence type="ECO:0000313" key="2">
    <source>
        <dbReference type="EMBL" id="TWW66846.1"/>
    </source>
</evidence>
<evidence type="ECO:0000313" key="3">
    <source>
        <dbReference type="Proteomes" id="UP000324091"/>
    </source>
</evidence>
<dbReference type="EMBL" id="RHFK02000013">
    <property type="protein sequence ID" value="TWW66846.1"/>
    <property type="molecule type" value="Genomic_DNA"/>
</dbReference>
<feature type="region of interest" description="Disordered" evidence="1">
    <location>
        <begin position="47"/>
        <end position="102"/>
    </location>
</feature>
<feature type="compositionally biased region" description="Polar residues" evidence="1">
    <location>
        <begin position="75"/>
        <end position="88"/>
    </location>
</feature>
<keyword evidence="3" id="KW-1185">Reference proteome</keyword>
<dbReference type="AlphaFoldDB" id="A0A5C6NID5"/>
<comment type="caution">
    <text evidence="2">The sequence shown here is derived from an EMBL/GenBank/DDBJ whole genome shotgun (WGS) entry which is preliminary data.</text>
</comment>
<sequence length="102" mass="11565">MIQRLMTKLLQWDWQQLLSVILLLPIQRSSDLLTQILSQRSGARNSATWTMTSPELRDSLEDKAGAAPPTKRKTSNIVFSRGQNQQYSGLLEPPRGTFNKLP</sequence>
<dbReference type="Proteomes" id="UP000324091">
    <property type="component" value="Chromosome 20"/>
</dbReference>
<gene>
    <name evidence="2" type="ORF">D4764_20G0008780</name>
</gene>
<reference evidence="2 3" key="1">
    <citation type="submission" date="2019-04" db="EMBL/GenBank/DDBJ databases">
        <title>Chromosome genome assembly for Takifugu flavidus.</title>
        <authorList>
            <person name="Xiao S."/>
        </authorList>
    </citation>
    <scope>NUCLEOTIDE SEQUENCE [LARGE SCALE GENOMIC DNA]</scope>
    <source>
        <strain evidence="2">HTHZ2018</strain>
        <tissue evidence="2">Muscle</tissue>
    </source>
</reference>
<protein>
    <submittedName>
        <fullName evidence="2">Uncharacterized protein</fullName>
    </submittedName>
</protein>
<organism evidence="2 3">
    <name type="scientific">Takifugu flavidus</name>
    <name type="common">sansaifugu</name>
    <dbReference type="NCBI Taxonomy" id="433684"/>
    <lineage>
        <taxon>Eukaryota</taxon>
        <taxon>Metazoa</taxon>
        <taxon>Chordata</taxon>
        <taxon>Craniata</taxon>
        <taxon>Vertebrata</taxon>
        <taxon>Euteleostomi</taxon>
        <taxon>Actinopterygii</taxon>
        <taxon>Neopterygii</taxon>
        <taxon>Teleostei</taxon>
        <taxon>Neoteleostei</taxon>
        <taxon>Acanthomorphata</taxon>
        <taxon>Eupercaria</taxon>
        <taxon>Tetraodontiformes</taxon>
        <taxon>Tetradontoidea</taxon>
        <taxon>Tetraodontidae</taxon>
        <taxon>Takifugu</taxon>
    </lineage>
</organism>
<accession>A0A5C6NID5</accession>
<evidence type="ECO:0000256" key="1">
    <source>
        <dbReference type="SAM" id="MobiDB-lite"/>
    </source>
</evidence>
<name>A0A5C6NID5_9TELE</name>
<proteinExistence type="predicted"/>